<dbReference type="AlphaFoldDB" id="A0A8J3W324"/>
<evidence type="ECO:0000313" key="1">
    <source>
        <dbReference type="EMBL" id="GIH73865.1"/>
    </source>
</evidence>
<protein>
    <submittedName>
        <fullName evidence="1">Uncharacterized protein</fullName>
    </submittedName>
</protein>
<gene>
    <name evidence="1" type="ORF">Plo01_02940</name>
</gene>
<organism evidence="1 2">
    <name type="scientific">Planobispora longispora</name>
    <dbReference type="NCBI Taxonomy" id="28887"/>
    <lineage>
        <taxon>Bacteria</taxon>
        <taxon>Bacillati</taxon>
        <taxon>Actinomycetota</taxon>
        <taxon>Actinomycetes</taxon>
        <taxon>Streptosporangiales</taxon>
        <taxon>Streptosporangiaceae</taxon>
        <taxon>Planobispora</taxon>
    </lineage>
</organism>
<proteinExistence type="predicted"/>
<dbReference type="EMBL" id="BOOH01000001">
    <property type="protein sequence ID" value="GIH73865.1"/>
    <property type="molecule type" value="Genomic_DNA"/>
</dbReference>
<evidence type="ECO:0000313" key="2">
    <source>
        <dbReference type="Proteomes" id="UP000616724"/>
    </source>
</evidence>
<dbReference type="RefSeq" id="WP_377266331.1">
    <property type="nucleotide sequence ID" value="NZ_JBHMBU010000018.1"/>
</dbReference>
<comment type="caution">
    <text evidence="1">The sequence shown here is derived from an EMBL/GenBank/DDBJ whole genome shotgun (WGS) entry which is preliminary data.</text>
</comment>
<keyword evidence="2" id="KW-1185">Reference proteome</keyword>
<sequence length="89" mass="9819">MLRPAGPWTPAAHALLHHLERVGFTGSPRVVGTARLNAQLHDDDVAEAVQARITPESADAEPLWAVAWRARSAAWMIRHRPLLERAVTT</sequence>
<dbReference type="Proteomes" id="UP000616724">
    <property type="component" value="Unassembled WGS sequence"/>
</dbReference>
<name>A0A8J3W324_9ACTN</name>
<reference evidence="1 2" key="1">
    <citation type="submission" date="2021-01" db="EMBL/GenBank/DDBJ databases">
        <title>Whole genome shotgun sequence of Planobispora longispora NBRC 13918.</title>
        <authorList>
            <person name="Komaki H."/>
            <person name="Tamura T."/>
        </authorList>
    </citation>
    <scope>NUCLEOTIDE SEQUENCE [LARGE SCALE GENOMIC DNA]</scope>
    <source>
        <strain evidence="1 2">NBRC 13918</strain>
    </source>
</reference>
<accession>A0A8J3W324</accession>